<feature type="region of interest" description="Disordered" evidence="11">
    <location>
        <begin position="635"/>
        <end position="673"/>
    </location>
</feature>
<dbReference type="CDD" id="cd14008">
    <property type="entry name" value="STKc_LKB1_CaMKK"/>
    <property type="match status" value="1"/>
</dbReference>
<evidence type="ECO:0000256" key="8">
    <source>
        <dbReference type="ARBA" id="ARBA00047899"/>
    </source>
</evidence>
<dbReference type="GO" id="GO:0004674">
    <property type="term" value="F:protein serine/threonine kinase activity"/>
    <property type="evidence" value="ECO:0007669"/>
    <property type="project" value="UniProtKB-KW"/>
</dbReference>
<feature type="binding site" evidence="10">
    <location>
        <position position="161"/>
    </location>
    <ligand>
        <name>ATP</name>
        <dbReference type="ChEBI" id="CHEBI:30616"/>
    </ligand>
</feature>
<feature type="region of interest" description="Disordered" evidence="11">
    <location>
        <begin position="692"/>
        <end position="873"/>
    </location>
</feature>
<dbReference type="GO" id="GO:0042149">
    <property type="term" value="P:cellular response to glucose starvation"/>
    <property type="evidence" value="ECO:0007669"/>
    <property type="project" value="UniProtKB-ARBA"/>
</dbReference>
<feature type="compositionally biased region" description="Low complexity" evidence="11">
    <location>
        <begin position="921"/>
        <end position="934"/>
    </location>
</feature>
<evidence type="ECO:0000313" key="15">
    <source>
        <dbReference type="Proteomes" id="UP001161438"/>
    </source>
</evidence>
<sequence>MGTGDQKVNAEELDVPSNLQRELEKSGTRSNASPRSPTKTSTINLAGIYEDAGDTASIASSSVDSLNMLLERQRVRQLNHPQHQQHISSSLAKITTVSSSYSSECPKNKVKETNRISLTYDPVSKRKVLNTYEIIKELGHGQHGKVKLARDILSKQLVAIKIVDRHEKKQRKFFRFIKSSKMSENDKIKREIAIMKKCHHKHVVQLIEVLDDLKSRKIYLVLEYCSRGEVKWCPPNCLESDAKGPSLLSFQETREILRGVVLGLEYLHYQGIIHRDIKPANLLISGDGTVKISDFGVSLAASSTNSSDSSESLDELELAKTVGTPAFFAPEMCLGEDAFAKYNLTKENLFRGSCISFMIDIWAVGVTLYCLLFGMLPFFSDFELKLFEKIVNDPLKFPRYKEIKSNNVSKISCEEEYEMAKDLLLKLLEKNPQKRMTIPEIKKHPFVSWDFDHIPKDDEMLLSSTLEQKLRFQCNQTDQFEPISISKHELKNAVSGVGKKIKESVLKSIPLKNPSDPSHNYLQPTESIRSRGSANVIVSEGSVLSNIKELSVNDGCLNVDSDINDNADNDDNHNDSENNRHLTKKELERELNKFDDKREASNMVNLPINSSFASLDSFYIDNFAMAKMGISLPESGDSISSTPNLPSAPSATRLGRSPVLGGLYNQPSPIRPVLPQQKTSFHAACRYDKSHKSLARDSSSHLMSFNSGRPSSRSSRMNSRNQNLPKIPDSFSKTTTTQLTERKVPNDLEMSTPGKDIKIDHSKKFLSRNTSKVSTKKDPTRNDTTTNNKPSSKNSPIKSLYERMKQSQDKSQTFEVRRGNFFSHFNGDDEDSSSQSSVPSSGSESGSELSSTSSSCTSGNPSRNSSNNYNNGFSETESLPFEFGVDSENGSAVLLRDLPNEDQIRPYLDMQSYRHIKPRESASSKVPSVSSSSSSEDEEALILNVGGAGHRRRYNSTRPGELPNSSQKISGNGMYSNGSVHDSETTITPHKIHGMRLNQTSSRTQPINSSGPLVLPKHLDQKKATTETSGLTDIVGFHGNNSHDKNENNGKVLYSRDLLKDALSSTNAGRRRSIPSNRIRGRKDTSVATTNYVAENEHARSILYDDSKGPEISGGRQRIHERSRSLTVAELNEEKRRSVQP</sequence>
<dbReference type="PANTHER" id="PTHR43895">
    <property type="entry name" value="CALCIUM/CALMODULIN-DEPENDENT PROTEIN KINASE KINASE-RELATED"/>
    <property type="match status" value="1"/>
</dbReference>
<feature type="region of interest" description="Disordered" evidence="11">
    <location>
        <begin position="1105"/>
        <end position="1141"/>
    </location>
</feature>
<keyword evidence="7 10" id="KW-0067">ATP-binding</keyword>
<feature type="region of interest" description="Disordered" evidence="11">
    <location>
        <begin position="563"/>
        <end position="583"/>
    </location>
</feature>
<evidence type="ECO:0000256" key="7">
    <source>
        <dbReference type="ARBA" id="ARBA00022840"/>
    </source>
</evidence>
<feature type="compositionally biased region" description="Polar residues" evidence="11">
    <location>
        <begin position="28"/>
        <end position="42"/>
    </location>
</feature>
<gene>
    <name evidence="14" type="primary">SMKI05G2110</name>
    <name evidence="14" type="ORF">SMKI_05G2110</name>
</gene>
<feature type="compositionally biased region" description="Low complexity" evidence="11">
    <location>
        <begin position="784"/>
        <end position="796"/>
    </location>
</feature>
<dbReference type="GO" id="GO:0007165">
    <property type="term" value="P:signal transduction"/>
    <property type="evidence" value="ECO:0007669"/>
    <property type="project" value="TreeGrafter"/>
</dbReference>
<feature type="transmembrane region" description="Helical" evidence="12">
    <location>
        <begin position="355"/>
        <end position="379"/>
    </location>
</feature>
<dbReference type="FunFam" id="3.30.200.20:FF:000206">
    <property type="entry name" value="Serine/threonine-protein kinase Ssp1"/>
    <property type="match status" value="1"/>
</dbReference>
<feature type="compositionally biased region" description="Low complexity" evidence="11">
    <location>
        <begin position="833"/>
        <end position="873"/>
    </location>
</feature>
<feature type="region of interest" description="Disordered" evidence="11">
    <location>
        <begin position="918"/>
        <end position="938"/>
    </location>
</feature>
<feature type="domain" description="Protein kinase" evidence="13">
    <location>
        <begin position="132"/>
        <end position="447"/>
    </location>
</feature>
<dbReference type="InterPro" id="IPR000719">
    <property type="entry name" value="Prot_kinase_dom"/>
</dbReference>
<dbReference type="Pfam" id="PF00069">
    <property type="entry name" value="Pkinase"/>
    <property type="match status" value="1"/>
</dbReference>
<evidence type="ECO:0000256" key="4">
    <source>
        <dbReference type="ARBA" id="ARBA00022679"/>
    </source>
</evidence>
<accession>A0AA35IYS1</accession>
<evidence type="ECO:0000256" key="11">
    <source>
        <dbReference type="SAM" id="MobiDB-lite"/>
    </source>
</evidence>
<dbReference type="RefSeq" id="XP_056081715.1">
    <property type="nucleotide sequence ID" value="XM_056221978.1"/>
</dbReference>
<dbReference type="InterPro" id="IPR008271">
    <property type="entry name" value="Ser/Thr_kinase_AS"/>
</dbReference>
<reference evidence="14" key="1">
    <citation type="submission" date="2022-10" db="EMBL/GenBank/DDBJ databases">
        <authorList>
            <person name="Byrne P K."/>
        </authorList>
    </citation>
    <scope>NUCLEOTIDE SEQUENCE</scope>
    <source>
        <strain evidence="14">IFO1815</strain>
    </source>
</reference>
<feature type="region of interest" description="Disordered" evidence="11">
    <location>
        <begin position="950"/>
        <end position="970"/>
    </location>
</feature>
<evidence type="ECO:0000256" key="12">
    <source>
        <dbReference type="SAM" id="Phobius"/>
    </source>
</evidence>
<keyword evidence="2" id="KW-0723">Serine/threonine-protein kinase</keyword>
<dbReference type="AlphaFoldDB" id="A0AA35IYS1"/>
<evidence type="ECO:0000256" key="3">
    <source>
        <dbReference type="ARBA" id="ARBA00022553"/>
    </source>
</evidence>
<dbReference type="SMART" id="SM00220">
    <property type="entry name" value="S_TKc"/>
    <property type="match status" value="1"/>
</dbReference>
<evidence type="ECO:0000256" key="2">
    <source>
        <dbReference type="ARBA" id="ARBA00022527"/>
    </source>
</evidence>
<dbReference type="EMBL" id="OX365761">
    <property type="protein sequence ID" value="CAI4038600.1"/>
    <property type="molecule type" value="Genomic_DNA"/>
</dbReference>
<name>A0AA35IYS1_SACMI</name>
<keyword evidence="6" id="KW-0418">Kinase</keyword>
<feature type="compositionally biased region" description="Basic and acidic residues" evidence="11">
    <location>
        <begin position="1132"/>
        <end position="1141"/>
    </location>
</feature>
<dbReference type="PROSITE" id="PS50011">
    <property type="entry name" value="PROTEIN_KINASE_DOM"/>
    <property type="match status" value="1"/>
</dbReference>
<keyword evidence="12" id="KW-0472">Membrane</keyword>
<evidence type="ECO:0000259" key="13">
    <source>
        <dbReference type="PROSITE" id="PS50011"/>
    </source>
</evidence>
<feature type="compositionally biased region" description="Polar residues" evidence="11">
    <location>
        <begin position="637"/>
        <end position="650"/>
    </location>
</feature>
<keyword evidence="15" id="KW-1185">Reference proteome</keyword>
<keyword evidence="3" id="KW-0597">Phosphoprotein</keyword>
<keyword evidence="12" id="KW-1133">Transmembrane helix</keyword>
<keyword evidence="12" id="KW-0812">Transmembrane</keyword>
<evidence type="ECO:0000256" key="9">
    <source>
        <dbReference type="ARBA" id="ARBA00048679"/>
    </source>
</evidence>
<protein>
    <recommendedName>
        <fullName evidence="1">non-specific serine/threonine protein kinase</fullName>
        <ecNumber evidence="1">2.7.11.1</ecNumber>
    </recommendedName>
</protein>
<evidence type="ECO:0000313" key="14">
    <source>
        <dbReference type="EMBL" id="CAI4038600.1"/>
    </source>
</evidence>
<feature type="compositionally biased region" description="Basic and acidic residues" evidence="11">
    <location>
        <begin position="570"/>
        <end position="583"/>
    </location>
</feature>
<dbReference type="Proteomes" id="UP001161438">
    <property type="component" value="Chromosome 5"/>
</dbReference>
<proteinExistence type="predicted"/>
<keyword evidence="5 10" id="KW-0547">Nucleotide-binding</keyword>
<dbReference type="GO" id="GO:0005737">
    <property type="term" value="C:cytoplasm"/>
    <property type="evidence" value="ECO:0007669"/>
    <property type="project" value="UniProtKB-ARBA"/>
</dbReference>
<dbReference type="PANTHER" id="PTHR43895:SF152">
    <property type="entry name" value="SERINE_THREONINE-PROTEIN KINASE TOS3"/>
    <property type="match status" value="1"/>
</dbReference>
<dbReference type="InterPro" id="IPR011009">
    <property type="entry name" value="Kinase-like_dom_sf"/>
</dbReference>
<evidence type="ECO:0000256" key="6">
    <source>
        <dbReference type="ARBA" id="ARBA00022777"/>
    </source>
</evidence>
<feature type="compositionally biased region" description="Low complexity" evidence="11">
    <location>
        <begin position="704"/>
        <end position="723"/>
    </location>
</feature>
<evidence type="ECO:0000256" key="1">
    <source>
        <dbReference type="ARBA" id="ARBA00012513"/>
    </source>
</evidence>
<comment type="catalytic activity">
    <reaction evidence="8">
        <text>L-threonyl-[protein] + ATP = O-phospho-L-threonyl-[protein] + ADP + H(+)</text>
        <dbReference type="Rhea" id="RHEA:46608"/>
        <dbReference type="Rhea" id="RHEA-COMP:11060"/>
        <dbReference type="Rhea" id="RHEA-COMP:11605"/>
        <dbReference type="ChEBI" id="CHEBI:15378"/>
        <dbReference type="ChEBI" id="CHEBI:30013"/>
        <dbReference type="ChEBI" id="CHEBI:30616"/>
        <dbReference type="ChEBI" id="CHEBI:61977"/>
        <dbReference type="ChEBI" id="CHEBI:456216"/>
        <dbReference type="EC" id="2.7.11.1"/>
    </reaction>
</comment>
<evidence type="ECO:0000256" key="5">
    <source>
        <dbReference type="ARBA" id="ARBA00022741"/>
    </source>
</evidence>
<comment type="catalytic activity">
    <reaction evidence="9">
        <text>L-seryl-[protein] + ATP = O-phospho-L-seryl-[protein] + ADP + H(+)</text>
        <dbReference type="Rhea" id="RHEA:17989"/>
        <dbReference type="Rhea" id="RHEA-COMP:9863"/>
        <dbReference type="Rhea" id="RHEA-COMP:11604"/>
        <dbReference type="ChEBI" id="CHEBI:15378"/>
        <dbReference type="ChEBI" id="CHEBI:29999"/>
        <dbReference type="ChEBI" id="CHEBI:30616"/>
        <dbReference type="ChEBI" id="CHEBI:83421"/>
        <dbReference type="ChEBI" id="CHEBI:456216"/>
        <dbReference type="EC" id="2.7.11.1"/>
    </reaction>
</comment>
<dbReference type="PROSITE" id="PS00107">
    <property type="entry name" value="PROTEIN_KINASE_ATP"/>
    <property type="match status" value="1"/>
</dbReference>
<dbReference type="GO" id="GO:0005524">
    <property type="term" value="F:ATP binding"/>
    <property type="evidence" value="ECO:0007669"/>
    <property type="project" value="UniProtKB-UniRule"/>
</dbReference>
<dbReference type="Gene3D" id="3.30.200.20">
    <property type="entry name" value="Phosphorylase Kinase, domain 1"/>
    <property type="match status" value="1"/>
</dbReference>
<dbReference type="GO" id="GO:1900180">
    <property type="term" value="P:regulation of protein localization to nucleus"/>
    <property type="evidence" value="ECO:0007669"/>
    <property type="project" value="UniProtKB-ARBA"/>
</dbReference>
<dbReference type="GeneID" id="80917811"/>
<dbReference type="Gene3D" id="1.10.510.10">
    <property type="entry name" value="Transferase(Phosphotransferase) domain 1"/>
    <property type="match status" value="1"/>
</dbReference>
<organism evidence="14 15">
    <name type="scientific">Saccharomyces mikatae IFO 1815</name>
    <dbReference type="NCBI Taxonomy" id="226126"/>
    <lineage>
        <taxon>Eukaryota</taxon>
        <taxon>Fungi</taxon>
        <taxon>Dikarya</taxon>
        <taxon>Ascomycota</taxon>
        <taxon>Saccharomycotina</taxon>
        <taxon>Saccharomycetes</taxon>
        <taxon>Saccharomycetales</taxon>
        <taxon>Saccharomycetaceae</taxon>
        <taxon>Saccharomyces</taxon>
    </lineage>
</organism>
<keyword evidence="4" id="KW-0808">Transferase</keyword>
<evidence type="ECO:0000256" key="10">
    <source>
        <dbReference type="PROSITE-ProRule" id="PRU10141"/>
    </source>
</evidence>
<feature type="region of interest" description="Disordered" evidence="11">
    <location>
        <begin position="1"/>
        <end position="42"/>
    </location>
</feature>
<dbReference type="PROSITE" id="PS00108">
    <property type="entry name" value="PROTEIN_KINASE_ST"/>
    <property type="match status" value="1"/>
</dbReference>
<dbReference type="EC" id="2.7.11.1" evidence="1"/>
<dbReference type="FunFam" id="1.10.510.10:FF:000829">
    <property type="entry name" value="Serine/threonine-protein kinase TOS3"/>
    <property type="match status" value="1"/>
</dbReference>
<dbReference type="InterPro" id="IPR017441">
    <property type="entry name" value="Protein_kinase_ATP_BS"/>
</dbReference>
<dbReference type="GO" id="GO:0001558">
    <property type="term" value="P:regulation of cell growth"/>
    <property type="evidence" value="ECO:0007669"/>
    <property type="project" value="UniProtKB-ARBA"/>
</dbReference>
<dbReference type="SUPFAM" id="SSF56112">
    <property type="entry name" value="Protein kinase-like (PK-like)"/>
    <property type="match status" value="1"/>
</dbReference>